<feature type="coiled-coil region" evidence="2">
    <location>
        <begin position="128"/>
        <end position="155"/>
    </location>
</feature>
<dbReference type="InterPro" id="IPR051448">
    <property type="entry name" value="CdaR-like_regulators"/>
</dbReference>
<dbReference type="RefSeq" id="WP_041048170.1">
    <property type="nucleotide sequence ID" value="NZ_JXAK01000022.1"/>
</dbReference>
<dbReference type="Pfam" id="PF17853">
    <property type="entry name" value="GGDEF_2"/>
    <property type="match status" value="1"/>
</dbReference>
<evidence type="ECO:0000313" key="6">
    <source>
        <dbReference type="Proteomes" id="UP000031967"/>
    </source>
</evidence>
<dbReference type="EMBL" id="JXAK01000022">
    <property type="protein sequence ID" value="KIL40368.1"/>
    <property type="molecule type" value="Genomic_DNA"/>
</dbReference>
<evidence type="ECO:0000313" key="5">
    <source>
        <dbReference type="EMBL" id="KIL40368.1"/>
    </source>
</evidence>
<evidence type="ECO:0000256" key="1">
    <source>
        <dbReference type="ARBA" id="ARBA00006754"/>
    </source>
</evidence>
<dbReference type="Proteomes" id="UP000031967">
    <property type="component" value="Unassembled WGS sequence"/>
</dbReference>
<proteinExistence type="inferred from homology"/>
<keyword evidence="6" id="KW-1185">Reference proteome</keyword>
<evidence type="ECO:0000256" key="2">
    <source>
        <dbReference type="SAM" id="Coils"/>
    </source>
</evidence>
<keyword evidence="2" id="KW-0175">Coiled coil</keyword>
<accession>A0ABR5AHX7</accession>
<comment type="similarity">
    <text evidence="1">Belongs to the CdaR family.</text>
</comment>
<dbReference type="Gene3D" id="1.10.10.2840">
    <property type="entry name" value="PucR C-terminal helix-turn-helix domain"/>
    <property type="match status" value="1"/>
</dbReference>
<evidence type="ECO:0000259" key="3">
    <source>
        <dbReference type="Pfam" id="PF13556"/>
    </source>
</evidence>
<dbReference type="Pfam" id="PF13556">
    <property type="entry name" value="HTH_30"/>
    <property type="match status" value="1"/>
</dbReference>
<dbReference type="InterPro" id="IPR041522">
    <property type="entry name" value="CdaR_GGDEF"/>
</dbReference>
<evidence type="ECO:0000259" key="4">
    <source>
        <dbReference type="Pfam" id="PF17853"/>
    </source>
</evidence>
<gene>
    <name evidence="5" type="ORF">SD70_14120</name>
</gene>
<name>A0ABR5AHX7_9BACL</name>
<dbReference type="PANTHER" id="PTHR33744">
    <property type="entry name" value="CARBOHYDRATE DIACID REGULATOR"/>
    <property type="match status" value="1"/>
</dbReference>
<reference evidence="5 6" key="1">
    <citation type="submission" date="2014-12" db="EMBL/GenBank/DDBJ databases">
        <title>Draft genome sequence of Paenibacillus kamchatkensis strain B-2647.</title>
        <authorList>
            <person name="Karlyshev A.V."/>
            <person name="Kudryashova E.B."/>
        </authorList>
    </citation>
    <scope>NUCLEOTIDE SEQUENCE [LARGE SCALE GENOMIC DNA]</scope>
    <source>
        <strain evidence="5 6">VKM B-2647</strain>
    </source>
</reference>
<organism evidence="5 6">
    <name type="scientific">Gordoniibacillus kamchatkensis</name>
    <dbReference type="NCBI Taxonomy" id="1590651"/>
    <lineage>
        <taxon>Bacteria</taxon>
        <taxon>Bacillati</taxon>
        <taxon>Bacillota</taxon>
        <taxon>Bacilli</taxon>
        <taxon>Bacillales</taxon>
        <taxon>Paenibacillaceae</taxon>
        <taxon>Gordoniibacillus</taxon>
    </lineage>
</organism>
<dbReference type="InterPro" id="IPR042070">
    <property type="entry name" value="PucR_C-HTH_sf"/>
</dbReference>
<sequence length="411" mass="46920">MLMDEDPFDRSFESLEALAETMNEVLGCPVTIEDANHRLIAYSSHDPQMDPARIATIVGRRVPEKVIGGLWREGVIQRLAESDDPVRIPAIRDIGLNDRVAIAIRKNADVLGYIWVVEDDKRLDARELILLKKAAEAARTKLVQLQTQRRKVEEGHKDFFWQLLTGHLKSEAQIKERADRAAAVLPPSFHVLMLQFGSEITDKRYQQILDMMAAAGQLRFVFHVVVESQLILLASPLHRHPAKDQFSRQAADFVAQAERRFGSALAAAGSGSLYEQYTMVEQSYQEALMVLQIKRQFPHETRNILCYPDLGYYRFLPLILEEKRKRSFKNPCLEKLREYDREHHGDLLHTLEVFLASDSNAKEAADVLHVHTNTLNYRLKRISEIGGIDLVNMDQKVTLYLELKTERLGGG</sequence>
<dbReference type="InterPro" id="IPR025736">
    <property type="entry name" value="PucR_C-HTH_dom"/>
</dbReference>
<feature type="domain" description="PucR C-terminal helix-turn-helix" evidence="3">
    <location>
        <begin position="347"/>
        <end position="404"/>
    </location>
</feature>
<feature type="domain" description="CdaR GGDEF-like" evidence="4">
    <location>
        <begin position="166"/>
        <end position="293"/>
    </location>
</feature>
<comment type="caution">
    <text evidence="5">The sequence shown here is derived from an EMBL/GenBank/DDBJ whole genome shotgun (WGS) entry which is preliminary data.</text>
</comment>
<dbReference type="PANTHER" id="PTHR33744:SF1">
    <property type="entry name" value="DNA-BINDING TRANSCRIPTIONAL ACTIVATOR ADER"/>
    <property type="match status" value="1"/>
</dbReference>
<protein>
    <submittedName>
        <fullName evidence="5">PucR family transcriptional regulator</fullName>
    </submittedName>
</protein>